<dbReference type="RefSeq" id="XP_031863153.1">
    <property type="nucleotide sequence ID" value="XM_032002814.1"/>
</dbReference>
<dbReference type="GO" id="GO:0005743">
    <property type="term" value="C:mitochondrial inner membrane"/>
    <property type="evidence" value="ECO:0007669"/>
    <property type="project" value="UniProtKB-SubCell"/>
</dbReference>
<evidence type="ECO:0000256" key="2">
    <source>
        <dbReference type="ARBA" id="ARBA00005453"/>
    </source>
</evidence>
<keyword evidence="3" id="KW-0999">Mitochondrion inner membrane</keyword>
<keyword evidence="5" id="KW-0496">Mitochondrion</keyword>
<reference evidence="8" key="1">
    <citation type="submission" date="2017-08" db="EMBL/GenBank/DDBJ databases">
        <authorList>
            <person name="Cuomo C."/>
            <person name="Billmyre B."/>
            <person name="Heitman J."/>
        </authorList>
    </citation>
    <scope>NUCLEOTIDE SEQUENCE</scope>
    <source>
        <strain evidence="8">CBS 12478</strain>
    </source>
</reference>
<feature type="compositionally biased region" description="Low complexity" evidence="7">
    <location>
        <begin position="42"/>
        <end position="57"/>
    </location>
</feature>
<evidence type="ECO:0000256" key="7">
    <source>
        <dbReference type="SAM" id="MobiDB-lite"/>
    </source>
</evidence>
<dbReference type="EMBL" id="CP144052">
    <property type="protein sequence ID" value="WWD16732.1"/>
    <property type="molecule type" value="Genomic_DNA"/>
</dbReference>
<dbReference type="Pfam" id="PF10231">
    <property type="entry name" value="COA8"/>
    <property type="match status" value="1"/>
</dbReference>
<gene>
    <name evidence="8" type="ORF">CI109_101163</name>
</gene>
<dbReference type="OrthoDB" id="6246201at2759"/>
<dbReference type="GO" id="GO:0097193">
    <property type="term" value="P:intrinsic apoptotic signaling pathway"/>
    <property type="evidence" value="ECO:0007669"/>
    <property type="project" value="InterPro"/>
</dbReference>
<dbReference type="GeneID" id="43586932"/>
<keyword evidence="9" id="KW-1185">Reference proteome</keyword>
<feature type="region of interest" description="Disordered" evidence="7">
    <location>
        <begin position="96"/>
        <end position="118"/>
    </location>
</feature>
<dbReference type="PANTHER" id="PTHR31107:SF2">
    <property type="entry name" value="CYTOCHROME C OXIDASE ASSEMBLY FACTOR 8"/>
    <property type="match status" value="1"/>
</dbReference>
<evidence type="ECO:0000256" key="3">
    <source>
        <dbReference type="ARBA" id="ARBA00022792"/>
    </source>
</evidence>
<dbReference type="AlphaFoldDB" id="A0A5M6C9Z1"/>
<proteinExistence type="inferred from homology"/>
<reference evidence="8" key="2">
    <citation type="submission" date="2024-01" db="EMBL/GenBank/DDBJ databases">
        <title>Comparative genomics of Cryptococcus and Kwoniella reveals pathogenesis evolution and contrasting modes of karyotype evolution via chromosome fusion or intercentromeric recombination.</title>
        <authorList>
            <person name="Coelho M.A."/>
            <person name="David-Palma M."/>
            <person name="Shea T."/>
            <person name="Bowers K."/>
            <person name="McGinley-Smith S."/>
            <person name="Mohammad A.W."/>
            <person name="Gnirke A."/>
            <person name="Yurkov A.M."/>
            <person name="Nowrousian M."/>
            <person name="Sun S."/>
            <person name="Cuomo C.A."/>
            <person name="Heitman J."/>
        </authorList>
    </citation>
    <scope>NUCLEOTIDE SEQUENCE</scope>
    <source>
        <strain evidence="8">CBS 12478</strain>
    </source>
</reference>
<name>A0A5M6C9Z1_9TREE</name>
<keyword evidence="6" id="KW-0472">Membrane</keyword>
<dbReference type="Proteomes" id="UP000322225">
    <property type="component" value="Chromosome 2"/>
</dbReference>
<keyword evidence="4" id="KW-0809">Transit peptide</keyword>
<evidence type="ECO:0000313" key="9">
    <source>
        <dbReference type="Proteomes" id="UP000322225"/>
    </source>
</evidence>
<comment type="subcellular location">
    <subcellularLocation>
        <location evidence="1">Mitochondrion inner membrane</location>
        <topology evidence="1">Peripheral membrane protein</topology>
        <orientation evidence="1">Matrix side</orientation>
    </subcellularLocation>
</comment>
<dbReference type="KEGG" id="ksn:43586932"/>
<protein>
    <submittedName>
        <fullName evidence="8">Uncharacterized protein</fullName>
    </submittedName>
</protein>
<comment type="similarity">
    <text evidence="2">Belongs to the COA8 family.</text>
</comment>
<accession>A0A5M6C9Z1</accession>
<evidence type="ECO:0000256" key="1">
    <source>
        <dbReference type="ARBA" id="ARBA00004443"/>
    </source>
</evidence>
<evidence type="ECO:0000256" key="5">
    <source>
        <dbReference type="ARBA" id="ARBA00023128"/>
    </source>
</evidence>
<sequence length="224" mass="25233">MFGPLARTRPRLPVRTTGKWYTAASASTSTASTSTSASAISSAEATSSSEPSTATSSVAKGAPLRRRRSDLPTSGVDLVAPPDPLSNIRPIIYASKPITRPSSNSPYSASEFPSDGSDSRLENMELEWRLRRERVDLTNHRFWATTNANFNAQLAHRLSLLPKASDPPTPEDTKRHEDCMTQFYADWQMANQERQVAWVKDWWREIWHGLKIQTRLYILRGMRR</sequence>
<evidence type="ECO:0000256" key="4">
    <source>
        <dbReference type="ARBA" id="ARBA00022946"/>
    </source>
</evidence>
<dbReference type="PANTHER" id="PTHR31107">
    <property type="entry name" value="APOPTOGENIC PROTEIN 1, MITOCHONDRIAL"/>
    <property type="match status" value="1"/>
</dbReference>
<evidence type="ECO:0000313" key="8">
    <source>
        <dbReference type="EMBL" id="WWD16732.1"/>
    </source>
</evidence>
<organism evidence="8 9">
    <name type="scientific">Kwoniella shandongensis</name>
    <dbReference type="NCBI Taxonomy" id="1734106"/>
    <lineage>
        <taxon>Eukaryota</taxon>
        <taxon>Fungi</taxon>
        <taxon>Dikarya</taxon>
        <taxon>Basidiomycota</taxon>
        <taxon>Agaricomycotina</taxon>
        <taxon>Tremellomycetes</taxon>
        <taxon>Tremellales</taxon>
        <taxon>Cryptococcaceae</taxon>
        <taxon>Kwoniella</taxon>
    </lineage>
</organism>
<feature type="region of interest" description="Disordered" evidence="7">
    <location>
        <begin position="42"/>
        <end position="82"/>
    </location>
</feature>
<dbReference type="InterPro" id="IPR018796">
    <property type="entry name" value="COA8"/>
</dbReference>
<evidence type="ECO:0000256" key="6">
    <source>
        <dbReference type="ARBA" id="ARBA00023136"/>
    </source>
</evidence>